<evidence type="ECO:0000256" key="8">
    <source>
        <dbReference type="SAM" id="Phobius"/>
    </source>
</evidence>
<dbReference type="Proteomes" id="UP000053237">
    <property type="component" value="Unassembled WGS sequence"/>
</dbReference>
<keyword evidence="4" id="KW-0914">Notch signaling pathway</keyword>
<proteinExistence type="inferred from homology"/>
<evidence type="ECO:0000256" key="2">
    <source>
        <dbReference type="ARBA" id="ARBA00009607"/>
    </source>
</evidence>
<comment type="caution">
    <text evidence="9">The sequence shown here is derived from an EMBL/GenBank/DDBJ whole genome shotgun (WGS) entry which is preliminary data.</text>
</comment>
<comment type="similarity">
    <text evidence="2">Belongs to the PEN-2 family.</text>
</comment>
<evidence type="ECO:0000313" key="9">
    <source>
        <dbReference type="EMBL" id="CCI43520.1"/>
    </source>
</evidence>
<organism evidence="9 10">
    <name type="scientific">Albugo candida</name>
    <dbReference type="NCBI Taxonomy" id="65357"/>
    <lineage>
        <taxon>Eukaryota</taxon>
        <taxon>Sar</taxon>
        <taxon>Stramenopiles</taxon>
        <taxon>Oomycota</taxon>
        <taxon>Peronosporomycetes</taxon>
        <taxon>Albuginales</taxon>
        <taxon>Albuginaceae</taxon>
        <taxon>Albugo</taxon>
    </lineage>
</organism>
<keyword evidence="10" id="KW-1185">Reference proteome</keyword>
<dbReference type="AlphaFoldDB" id="A0A024GAG2"/>
<dbReference type="OrthoDB" id="524898at2759"/>
<evidence type="ECO:0000256" key="7">
    <source>
        <dbReference type="SAM" id="MobiDB-lite"/>
    </source>
</evidence>
<dbReference type="PANTHER" id="PTHR16318">
    <property type="entry name" value="GAMMA-SECRETASE SUBUNIT PEN-2"/>
    <property type="match status" value="1"/>
</dbReference>
<dbReference type="PANTHER" id="PTHR16318:SF0">
    <property type="entry name" value="GAMMA-SECRETASE SUBUNIT PEN-2"/>
    <property type="match status" value="1"/>
</dbReference>
<name>A0A024GAG2_9STRA</name>
<dbReference type="GO" id="GO:0070765">
    <property type="term" value="C:gamma-secretase complex"/>
    <property type="evidence" value="ECO:0007669"/>
    <property type="project" value="TreeGrafter"/>
</dbReference>
<comment type="subcellular location">
    <subcellularLocation>
        <location evidence="1">Membrane</location>
        <topology evidence="1">Multi-pass membrane protein</topology>
    </subcellularLocation>
</comment>
<feature type="region of interest" description="Disordered" evidence="7">
    <location>
        <begin position="1"/>
        <end position="50"/>
    </location>
</feature>
<evidence type="ECO:0000256" key="5">
    <source>
        <dbReference type="ARBA" id="ARBA00022989"/>
    </source>
</evidence>
<keyword evidence="5 8" id="KW-1133">Transmembrane helix</keyword>
<evidence type="ECO:0000256" key="1">
    <source>
        <dbReference type="ARBA" id="ARBA00004141"/>
    </source>
</evidence>
<evidence type="ECO:0008006" key="11">
    <source>
        <dbReference type="Google" id="ProtNLM"/>
    </source>
</evidence>
<evidence type="ECO:0000256" key="6">
    <source>
        <dbReference type="ARBA" id="ARBA00023136"/>
    </source>
</evidence>
<evidence type="ECO:0000256" key="3">
    <source>
        <dbReference type="ARBA" id="ARBA00022692"/>
    </source>
</evidence>
<reference evidence="9 10" key="1">
    <citation type="submission" date="2012-05" db="EMBL/GenBank/DDBJ databases">
        <title>Recombination and specialization in a pathogen metapopulation.</title>
        <authorList>
            <person name="Gardiner A."/>
            <person name="Kemen E."/>
            <person name="Schultz-Larsen T."/>
            <person name="MacLean D."/>
            <person name="Van Oosterhout C."/>
            <person name="Jones J.D.G."/>
        </authorList>
    </citation>
    <scope>NUCLEOTIDE SEQUENCE [LARGE SCALE GENOMIC DNA]</scope>
    <source>
        <strain evidence="9 10">Ac Nc2</strain>
    </source>
</reference>
<feature type="transmembrane region" description="Helical" evidence="8">
    <location>
        <begin position="64"/>
        <end position="83"/>
    </location>
</feature>
<keyword evidence="6 8" id="KW-0472">Membrane</keyword>
<accession>A0A024GAG2</accession>
<evidence type="ECO:0000256" key="4">
    <source>
        <dbReference type="ARBA" id="ARBA00022976"/>
    </source>
</evidence>
<dbReference type="EMBL" id="CAIX01000050">
    <property type="protein sequence ID" value="CCI43520.1"/>
    <property type="molecule type" value="Genomic_DNA"/>
</dbReference>
<dbReference type="GO" id="GO:0007219">
    <property type="term" value="P:Notch signaling pathway"/>
    <property type="evidence" value="ECO:0007669"/>
    <property type="project" value="UniProtKB-KW"/>
</dbReference>
<dbReference type="STRING" id="65357.A0A024GAG2"/>
<gene>
    <name evidence="9" type="ORF">BN9_043040</name>
</gene>
<dbReference type="Pfam" id="PF10251">
    <property type="entry name" value="PEN-2"/>
    <property type="match status" value="1"/>
</dbReference>
<dbReference type="InterPro" id="IPR019379">
    <property type="entry name" value="Gamma_Secretase_Asp_P_PEN2"/>
</dbReference>
<protein>
    <recommendedName>
        <fullName evidence="11">Gamma-secretase subunit PEN-2</fullName>
    </recommendedName>
</protein>
<keyword evidence="3 8" id="KW-0812">Transmembrane</keyword>
<dbReference type="InParanoid" id="A0A024GAG2"/>
<feature type="transmembrane region" description="Helical" evidence="8">
    <location>
        <begin position="103"/>
        <end position="125"/>
    </location>
</feature>
<feature type="compositionally biased region" description="Basic and acidic residues" evidence="7">
    <location>
        <begin position="15"/>
        <end position="41"/>
    </location>
</feature>
<sequence length="146" mass="17070">MAEPNETFPVLGDTDECRQEGPSDNSDKNTKDHNRASENAEGRNQVNFTRNLSKESDASIAKKLFFGGLAFLPWLHFLNVFYFRKYLLDATQDPQTTMWVRRSFISGCFVTVCFAIWILIFQLNWREYGWNNLIMNIPDAELYRGW</sequence>
<evidence type="ECO:0000313" key="10">
    <source>
        <dbReference type="Proteomes" id="UP000053237"/>
    </source>
</evidence>